<protein>
    <recommendedName>
        <fullName evidence="4">Tetratricopeptide repeat protein</fullName>
    </recommendedName>
</protein>
<feature type="repeat" description="TPR" evidence="1">
    <location>
        <begin position="24"/>
        <end position="57"/>
    </location>
</feature>
<accession>A0ABR6YIT6</accession>
<proteinExistence type="predicted"/>
<dbReference type="RefSeq" id="WP_186861476.1">
    <property type="nucleotide sequence ID" value="NZ_JACOGC010000001.1"/>
</dbReference>
<evidence type="ECO:0008006" key="4">
    <source>
        <dbReference type="Google" id="ProtNLM"/>
    </source>
</evidence>
<dbReference type="InterPro" id="IPR011990">
    <property type="entry name" value="TPR-like_helical_dom_sf"/>
</dbReference>
<dbReference type="Proteomes" id="UP000613113">
    <property type="component" value="Unassembled WGS sequence"/>
</dbReference>
<evidence type="ECO:0000313" key="2">
    <source>
        <dbReference type="EMBL" id="MBC3883807.1"/>
    </source>
</evidence>
<evidence type="ECO:0000313" key="3">
    <source>
        <dbReference type="Proteomes" id="UP000613113"/>
    </source>
</evidence>
<keyword evidence="3" id="KW-1185">Reference proteome</keyword>
<gene>
    <name evidence="2" type="ORF">H8K27_01540</name>
</gene>
<sequence>MSVAAFALELLAYLDQASKIATRAYIYELAGNVALKMNDKPQAISAFQSALKVTPGLAPKERQALEKKLLTLKAIK</sequence>
<name>A0ABR6YIT6_9BURK</name>
<keyword evidence="1" id="KW-0802">TPR repeat</keyword>
<dbReference type="EMBL" id="JACOGC010000001">
    <property type="protein sequence ID" value="MBC3883807.1"/>
    <property type="molecule type" value="Genomic_DNA"/>
</dbReference>
<dbReference type="SUPFAM" id="SSF48452">
    <property type="entry name" value="TPR-like"/>
    <property type="match status" value="1"/>
</dbReference>
<dbReference type="InterPro" id="IPR019734">
    <property type="entry name" value="TPR_rpt"/>
</dbReference>
<organism evidence="2 3">
    <name type="scientific">Undibacterium griseum</name>
    <dbReference type="NCBI Taxonomy" id="2762295"/>
    <lineage>
        <taxon>Bacteria</taxon>
        <taxon>Pseudomonadati</taxon>
        <taxon>Pseudomonadota</taxon>
        <taxon>Betaproteobacteria</taxon>
        <taxon>Burkholderiales</taxon>
        <taxon>Oxalobacteraceae</taxon>
        <taxon>Undibacterium</taxon>
    </lineage>
</organism>
<dbReference type="PROSITE" id="PS50005">
    <property type="entry name" value="TPR"/>
    <property type="match status" value="1"/>
</dbReference>
<comment type="caution">
    <text evidence="2">The sequence shown here is derived from an EMBL/GenBank/DDBJ whole genome shotgun (WGS) entry which is preliminary data.</text>
</comment>
<reference evidence="2 3" key="1">
    <citation type="submission" date="2020-08" db="EMBL/GenBank/DDBJ databases">
        <title>Novel species isolated from subtropical streams in China.</title>
        <authorList>
            <person name="Lu H."/>
        </authorList>
    </citation>
    <scope>NUCLEOTIDE SEQUENCE [LARGE SCALE GENOMIC DNA]</scope>
    <source>
        <strain evidence="2 3">FT31W</strain>
    </source>
</reference>
<evidence type="ECO:0000256" key="1">
    <source>
        <dbReference type="PROSITE-ProRule" id="PRU00339"/>
    </source>
</evidence>